<dbReference type="PANTHER" id="PTHR43792">
    <property type="entry name" value="GNAT FAMILY, PUTATIVE (AFU_ORTHOLOGUE AFUA_3G00765)-RELATED-RELATED"/>
    <property type="match status" value="1"/>
</dbReference>
<reference evidence="5 6" key="1">
    <citation type="submission" date="2019-03" db="EMBL/GenBank/DDBJ databases">
        <title>Draft Genome Sequence of Massilia arenosa sp. nov., a Novel Massilia Species Isolated from a Sandy-loam Maize Soil.</title>
        <authorList>
            <person name="Raths R."/>
            <person name="Peta V."/>
            <person name="Bucking H."/>
        </authorList>
    </citation>
    <scope>NUCLEOTIDE SEQUENCE [LARGE SCALE GENOMIC DNA]</scope>
    <source>
        <strain evidence="5 6">MC02</strain>
    </source>
</reference>
<keyword evidence="2" id="KW-0012">Acyltransferase</keyword>
<dbReference type="PROSITE" id="PS51186">
    <property type="entry name" value="GNAT"/>
    <property type="match status" value="1"/>
</dbReference>
<keyword evidence="1 5" id="KW-0808">Transferase</keyword>
<proteinExistence type="inferred from homology"/>
<dbReference type="InterPro" id="IPR000182">
    <property type="entry name" value="GNAT_dom"/>
</dbReference>
<dbReference type="InterPro" id="IPR016181">
    <property type="entry name" value="Acyl_CoA_acyltransferase"/>
</dbReference>
<evidence type="ECO:0000313" key="6">
    <source>
        <dbReference type="Proteomes" id="UP000298438"/>
    </source>
</evidence>
<dbReference type="AlphaFoldDB" id="A0A4Y9SIF9"/>
<protein>
    <submittedName>
        <fullName evidence="5">N-acetyltransferase</fullName>
    </submittedName>
</protein>
<accession>A0A4Y9SIF9</accession>
<dbReference type="Gene3D" id="3.40.630.30">
    <property type="match status" value="1"/>
</dbReference>
<dbReference type="RefSeq" id="WP_135206237.1">
    <property type="nucleotide sequence ID" value="NZ_SPVF01000079.1"/>
</dbReference>
<evidence type="ECO:0000256" key="3">
    <source>
        <dbReference type="ARBA" id="ARBA00038502"/>
    </source>
</evidence>
<dbReference type="InterPro" id="IPR051531">
    <property type="entry name" value="N-acetyltransferase"/>
</dbReference>
<keyword evidence="6" id="KW-1185">Reference proteome</keyword>
<name>A0A4Y9SIF9_9BURK</name>
<comment type="caution">
    <text evidence="5">The sequence shown here is derived from an EMBL/GenBank/DDBJ whole genome shotgun (WGS) entry which is preliminary data.</text>
</comment>
<evidence type="ECO:0000256" key="2">
    <source>
        <dbReference type="ARBA" id="ARBA00023315"/>
    </source>
</evidence>
<dbReference type="SUPFAM" id="SSF55729">
    <property type="entry name" value="Acyl-CoA N-acyltransferases (Nat)"/>
    <property type="match status" value="1"/>
</dbReference>
<dbReference type="GO" id="GO:0008999">
    <property type="term" value="F:protein-N-terminal-alanine acetyltransferase activity"/>
    <property type="evidence" value="ECO:0007669"/>
    <property type="project" value="TreeGrafter"/>
</dbReference>
<dbReference type="EMBL" id="SPVF01000079">
    <property type="protein sequence ID" value="TFW25053.1"/>
    <property type="molecule type" value="Genomic_DNA"/>
</dbReference>
<dbReference type="Pfam" id="PF13302">
    <property type="entry name" value="Acetyltransf_3"/>
    <property type="match status" value="1"/>
</dbReference>
<dbReference type="GO" id="GO:0005737">
    <property type="term" value="C:cytoplasm"/>
    <property type="evidence" value="ECO:0007669"/>
    <property type="project" value="TreeGrafter"/>
</dbReference>
<feature type="domain" description="N-acetyltransferase" evidence="4">
    <location>
        <begin position="4"/>
        <end position="167"/>
    </location>
</feature>
<dbReference type="OrthoDB" id="9801656at2"/>
<evidence type="ECO:0000256" key="1">
    <source>
        <dbReference type="ARBA" id="ARBA00022679"/>
    </source>
</evidence>
<dbReference type="PANTHER" id="PTHR43792:SF8">
    <property type="entry name" value="[RIBOSOMAL PROTEIN US5]-ALANINE N-ACETYLTRANSFERASE"/>
    <property type="match status" value="1"/>
</dbReference>
<comment type="similarity">
    <text evidence="3">Belongs to the acetyltransferase family. RimJ subfamily.</text>
</comment>
<evidence type="ECO:0000313" key="5">
    <source>
        <dbReference type="EMBL" id="TFW25053.1"/>
    </source>
</evidence>
<gene>
    <name evidence="5" type="ORF">E4L96_05615</name>
</gene>
<dbReference type="Proteomes" id="UP000298438">
    <property type="component" value="Unassembled WGS sequence"/>
</dbReference>
<organism evidence="5 6">
    <name type="scientific">Zemynaea arenosa</name>
    <dbReference type="NCBI Taxonomy" id="2561931"/>
    <lineage>
        <taxon>Bacteria</taxon>
        <taxon>Pseudomonadati</taxon>
        <taxon>Pseudomonadota</taxon>
        <taxon>Betaproteobacteria</taxon>
        <taxon>Burkholderiales</taxon>
        <taxon>Oxalobacteraceae</taxon>
        <taxon>Telluria group</taxon>
        <taxon>Zemynaea</taxon>
    </lineage>
</organism>
<sequence length="167" mass="18624">MSGHRIRTLRPDDADRLLRFEAENRGWFEQHIEPRGDAFYSQDGVRAHIAQFLDAHAQGRMHPCVLVDTEGAILGRANLKDIDRQAGTAEVGYRIAAACVGRGMATEALRHLIALARSDWQLKQLCAYVLPANAASARVLEKCGFRREAYTVPAREVARFTLALRAL</sequence>
<evidence type="ECO:0000259" key="4">
    <source>
        <dbReference type="PROSITE" id="PS51186"/>
    </source>
</evidence>